<feature type="domain" description="Thioredoxin-like fold" evidence="9">
    <location>
        <begin position="108"/>
        <end position="232"/>
    </location>
</feature>
<evidence type="ECO:0000313" key="10">
    <source>
        <dbReference type="EMBL" id="MBC3766914.1"/>
    </source>
</evidence>
<name>A0A8J6M009_9ALTE</name>
<comment type="function">
    <text evidence="7">Required for disulfide bond formation in some periplasmic proteins. Acts by transferring its disulfide bond to other proteins and is reduced in the process.</text>
</comment>
<keyword evidence="5" id="KW-1015">Disulfide bond</keyword>
<dbReference type="Proteomes" id="UP000601768">
    <property type="component" value="Unassembled WGS sequence"/>
</dbReference>
<dbReference type="InterPro" id="IPR017937">
    <property type="entry name" value="Thioredoxin_CS"/>
</dbReference>
<feature type="signal peptide" evidence="7">
    <location>
        <begin position="1"/>
        <end position="19"/>
    </location>
</feature>
<feature type="chain" id="PRO_5035338039" description="Thiol:disulfide interchange protein" evidence="7">
    <location>
        <begin position="20"/>
        <end position="236"/>
    </location>
</feature>
<keyword evidence="4 7" id="KW-0574">Periplasm</keyword>
<dbReference type="CDD" id="cd03020">
    <property type="entry name" value="DsbA_DsbC_DsbG"/>
    <property type="match status" value="1"/>
</dbReference>
<dbReference type="SUPFAM" id="SSF54423">
    <property type="entry name" value="DsbC/DsbG N-terminal domain-like"/>
    <property type="match status" value="1"/>
</dbReference>
<dbReference type="PROSITE" id="PS00194">
    <property type="entry name" value="THIOREDOXIN_1"/>
    <property type="match status" value="1"/>
</dbReference>
<evidence type="ECO:0000256" key="5">
    <source>
        <dbReference type="ARBA" id="ARBA00023157"/>
    </source>
</evidence>
<gene>
    <name evidence="10" type="primary">dsbC</name>
    <name evidence="10" type="ORF">H8B19_13590</name>
</gene>
<evidence type="ECO:0000256" key="3">
    <source>
        <dbReference type="ARBA" id="ARBA00022729"/>
    </source>
</evidence>
<evidence type="ECO:0000256" key="1">
    <source>
        <dbReference type="ARBA" id="ARBA00004418"/>
    </source>
</evidence>
<dbReference type="InterPro" id="IPR033954">
    <property type="entry name" value="DiS-bond_Isoase_DsbC/G"/>
</dbReference>
<dbReference type="SUPFAM" id="SSF52833">
    <property type="entry name" value="Thioredoxin-like"/>
    <property type="match status" value="1"/>
</dbReference>
<evidence type="ECO:0000256" key="7">
    <source>
        <dbReference type="RuleBase" id="RU364038"/>
    </source>
</evidence>
<dbReference type="Pfam" id="PF10411">
    <property type="entry name" value="DsbC_N"/>
    <property type="match status" value="1"/>
</dbReference>
<proteinExistence type="inferred from homology"/>
<evidence type="ECO:0000259" key="8">
    <source>
        <dbReference type="Pfam" id="PF10411"/>
    </source>
</evidence>
<dbReference type="RefSeq" id="WP_186507436.1">
    <property type="nucleotide sequence ID" value="NZ_JACNEP010000011.1"/>
</dbReference>
<keyword evidence="6 7" id="KW-0676">Redox-active center</keyword>
<dbReference type="PANTHER" id="PTHR35272:SF3">
    <property type="entry name" value="THIOL:DISULFIDE INTERCHANGE PROTEIN DSBC"/>
    <property type="match status" value="1"/>
</dbReference>
<evidence type="ECO:0000256" key="2">
    <source>
        <dbReference type="ARBA" id="ARBA00009813"/>
    </source>
</evidence>
<accession>A0A8J6M009</accession>
<dbReference type="AlphaFoldDB" id="A0A8J6M009"/>
<keyword evidence="10" id="KW-0413">Isomerase</keyword>
<keyword evidence="11" id="KW-1185">Reference proteome</keyword>
<evidence type="ECO:0000256" key="4">
    <source>
        <dbReference type="ARBA" id="ARBA00022764"/>
    </source>
</evidence>
<dbReference type="PANTHER" id="PTHR35272">
    <property type="entry name" value="THIOL:DISULFIDE INTERCHANGE PROTEIN DSBC-RELATED"/>
    <property type="match status" value="1"/>
</dbReference>
<dbReference type="InterPro" id="IPR036249">
    <property type="entry name" value="Thioredoxin-like_sf"/>
</dbReference>
<reference evidence="10" key="1">
    <citation type="journal article" date="2018" name="Int. J. Syst. Evol. Microbiol.">
        <title>Neptunicella marina gen. nov., sp. nov., isolated from surface seawater.</title>
        <authorList>
            <person name="Liu X."/>
            <person name="Lai Q."/>
            <person name="Du Y."/>
            <person name="Zhang X."/>
            <person name="Liu Z."/>
            <person name="Sun F."/>
            <person name="Shao Z."/>
        </authorList>
    </citation>
    <scope>NUCLEOTIDE SEQUENCE</scope>
    <source>
        <strain evidence="10">S27-2</strain>
    </source>
</reference>
<comment type="caution">
    <text evidence="10">The sequence shown here is derived from an EMBL/GenBank/DDBJ whole genome shotgun (WGS) entry which is preliminary data.</text>
</comment>
<sequence length="236" mass="25865">MKSFKTLLLIALVSCGAIAQDKFAELKTQLSSKLGLDVSSVKAAPAPGLVELTTNHGIFYSTEDGKFLIHGRLFNLTDGIVNETEKSLAAVRKAGLQEFDDAMIRYPAKNEKYRIAVFTDITCGYCRRLHSQMAQYNDLGITIDYLAFPRGGLQSQSYDDMVSVWCADNPQQALTDAKNDKNIAAKTCADNKVKEEYEFGAQIGINGTPALVLEDGTLIPGYQTPQQLLAVLEKSQ</sequence>
<dbReference type="GO" id="GO:0016853">
    <property type="term" value="F:isomerase activity"/>
    <property type="evidence" value="ECO:0007669"/>
    <property type="project" value="UniProtKB-KW"/>
</dbReference>
<evidence type="ECO:0000259" key="9">
    <source>
        <dbReference type="Pfam" id="PF13098"/>
    </source>
</evidence>
<keyword evidence="3 7" id="KW-0732">Signal</keyword>
<comment type="similarity">
    <text evidence="2 7">Belongs to the thioredoxin family. DsbC subfamily.</text>
</comment>
<feature type="domain" description="Disulphide bond isomerase DsbC/G N-terminal" evidence="8">
    <location>
        <begin position="19"/>
        <end position="78"/>
    </location>
</feature>
<dbReference type="InterPro" id="IPR051470">
    <property type="entry name" value="Thiol:disulfide_interchange"/>
</dbReference>
<dbReference type="Gene3D" id="3.40.30.10">
    <property type="entry name" value="Glutaredoxin"/>
    <property type="match status" value="1"/>
</dbReference>
<dbReference type="InterPro" id="IPR018950">
    <property type="entry name" value="DiS-bond_isomerase_DsbC/G_N"/>
</dbReference>
<organism evidence="10 11">
    <name type="scientific">Neptunicella marina</name>
    <dbReference type="NCBI Taxonomy" id="2125989"/>
    <lineage>
        <taxon>Bacteria</taxon>
        <taxon>Pseudomonadati</taxon>
        <taxon>Pseudomonadota</taxon>
        <taxon>Gammaproteobacteria</taxon>
        <taxon>Alteromonadales</taxon>
        <taxon>Alteromonadaceae</taxon>
        <taxon>Neptunicella</taxon>
    </lineage>
</organism>
<dbReference type="EMBL" id="JACNEP010000011">
    <property type="protein sequence ID" value="MBC3766914.1"/>
    <property type="molecule type" value="Genomic_DNA"/>
</dbReference>
<dbReference type="InterPro" id="IPR009094">
    <property type="entry name" value="DiS-bond_isomerase_DsbC/G_N_sf"/>
</dbReference>
<dbReference type="Pfam" id="PF13098">
    <property type="entry name" value="Thioredoxin_2"/>
    <property type="match status" value="1"/>
</dbReference>
<evidence type="ECO:0000256" key="6">
    <source>
        <dbReference type="ARBA" id="ARBA00023284"/>
    </source>
</evidence>
<dbReference type="Gene3D" id="3.10.450.70">
    <property type="entry name" value="Disulphide bond isomerase, DsbC/G, N-terminal"/>
    <property type="match status" value="1"/>
</dbReference>
<protein>
    <recommendedName>
        <fullName evidence="7">Thiol:disulfide interchange protein</fullName>
    </recommendedName>
</protein>
<evidence type="ECO:0000313" key="11">
    <source>
        <dbReference type="Proteomes" id="UP000601768"/>
    </source>
</evidence>
<dbReference type="GO" id="GO:0042597">
    <property type="term" value="C:periplasmic space"/>
    <property type="evidence" value="ECO:0007669"/>
    <property type="project" value="UniProtKB-SubCell"/>
</dbReference>
<dbReference type="InterPro" id="IPR012336">
    <property type="entry name" value="Thioredoxin-like_fold"/>
</dbReference>
<dbReference type="NCBIfam" id="NF008129">
    <property type="entry name" value="PRK10877.1"/>
    <property type="match status" value="1"/>
</dbReference>
<reference evidence="10" key="2">
    <citation type="submission" date="2020-08" db="EMBL/GenBank/DDBJ databases">
        <authorList>
            <person name="Lai Q."/>
        </authorList>
    </citation>
    <scope>NUCLEOTIDE SEQUENCE</scope>
    <source>
        <strain evidence="10">S27-2</strain>
    </source>
</reference>
<comment type="subcellular location">
    <subcellularLocation>
        <location evidence="1 7">Periplasm</location>
    </subcellularLocation>
</comment>